<evidence type="ECO:0000313" key="2">
    <source>
        <dbReference type="EMBL" id="GIG07219.1"/>
    </source>
</evidence>
<feature type="domain" description="DNA primase/polymerase bifunctional N-terminal" evidence="1">
    <location>
        <begin position="38"/>
        <end position="210"/>
    </location>
</feature>
<reference evidence="2 3" key="1">
    <citation type="submission" date="2021-01" db="EMBL/GenBank/DDBJ databases">
        <title>Whole genome shotgun sequence of Catellatospora coxensis NBRC 107359.</title>
        <authorList>
            <person name="Komaki H."/>
            <person name="Tamura T."/>
        </authorList>
    </citation>
    <scope>NUCLEOTIDE SEQUENCE [LARGE SCALE GENOMIC DNA]</scope>
    <source>
        <strain evidence="2 3">NBRC 107359</strain>
    </source>
</reference>
<organism evidence="2 3">
    <name type="scientific">Catellatospora coxensis</name>
    <dbReference type="NCBI Taxonomy" id="310354"/>
    <lineage>
        <taxon>Bacteria</taxon>
        <taxon>Bacillati</taxon>
        <taxon>Actinomycetota</taxon>
        <taxon>Actinomycetes</taxon>
        <taxon>Micromonosporales</taxon>
        <taxon>Micromonosporaceae</taxon>
        <taxon>Catellatospora</taxon>
    </lineage>
</organism>
<proteinExistence type="predicted"/>
<dbReference type="Proteomes" id="UP000630887">
    <property type="component" value="Unassembled WGS sequence"/>
</dbReference>
<evidence type="ECO:0000259" key="1">
    <source>
        <dbReference type="SMART" id="SM00943"/>
    </source>
</evidence>
<evidence type="ECO:0000313" key="3">
    <source>
        <dbReference type="Proteomes" id="UP000630887"/>
    </source>
</evidence>
<protein>
    <recommendedName>
        <fullName evidence="1">DNA primase/polymerase bifunctional N-terminal domain-containing protein</fullName>
    </recommendedName>
</protein>
<name>A0A8J3P865_9ACTN</name>
<accession>A0A8J3P865</accession>
<keyword evidence="3" id="KW-1185">Reference proteome</keyword>
<dbReference type="InterPro" id="IPR015330">
    <property type="entry name" value="DNA_primase/pol_bifunc_N"/>
</dbReference>
<dbReference type="SMART" id="SM00943">
    <property type="entry name" value="Prim-Pol"/>
    <property type="match status" value="1"/>
</dbReference>
<gene>
    <name evidence="2" type="ORF">Cco03nite_39190</name>
</gene>
<comment type="caution">
    <text evidence="2">The sequence shown here is derived from an EMBL/GenBank/DDBJ whole genome shotgun (WGS) entry which is preliminary data.</text>
</comment>
<dbReference type="AlphaFoldDB" id="A0A8J3P865"/>
<dbReference type="EMBL" id="BONI01000032">
    <property type="protein sequence ID" value="GIG07219.1"/>
    <property type="molecule type" value="Genomic_DNA"/>
</dbReference>
<sequence length="257" mass="28232">MSIFWIGSLNPEEGVELMRWPQAPFGKGLLRRRLRLAAQRFAEHGWAVMPGGYFNGRRMACDRTNCFATSSHPLYDDWETRASTRSEQFDDWWSERPHALLLPTGHTFDVLEVPALLGSQAVCGPPTGPGRATSAGRVRGPVAVTAAGSWMFLMRSGGTLAPELDHRVDVVRHSLGSWIPAPPTVLPDGPIRWKVSPQSIGWQLPDPDEFQAALVQALVALDAAFLDLPVTARRRLAPPALPRPAALKPTPTLRRAV</sequence>
<dbReference type="Pfam" id="PF09250">
    <property type="entry name" value="Prim-Pol"/>
    <property type="match status" value="1"/>
</dbReference>